<name>A0A1H0A055_9ACTN</name>
<evidence type="ECO:0000256" key="1">
    <source>
        <dbReference type="ARBA" id="ARBA00005187"/>
    </source>
</evidence>
<dbReference type="Gene3D" id="3.60.20.10">
    <property type="entry name" value="Glutamine Phosphoribosylpyrophosphate, subunit 1, domain 1"/>
    <property type="match status" value="1"/>
</dbReference>
<dbReference type="InterPro" id="IPR014729">
    <property type="entry name" value="Rossmann-like_a/b/a_fold"/>
</dbReference>
<feature type="active site" description="For GATase activity" evidence="9">
    <location>
        <position position="2"/>
    </location>
</feature>
<dbReference type="InterPro" id="IPR033738">
    <property type="entry name" value="AsnB_N"/>
</dbReference>
<dbReference type="GO" id="GO:0005524">
    <property type="term" value="F:ATP binding"/>
    <property type="evidence" value="ECO:0007669"/>
    <property type="project" value="UniProtKB-KW"/>
</dbReference>
<comment type="pathway">
    <text evidence="1">Amino-acid biosynthesis; L-asparagine biosynthesis; L-asparagine from L-aspartate (L-Gln route): step 1/1.</text>
</comment>
<dbReference type="InterPro" id="IPR017932">
    <property type="entry name" value="GATase_2_dom"/>
</dbReference>
<dbReference type="PANTHER" id="PTHR43284">
    <property type="entry name" value="ASPARAGINE SYNTHETASE (GLUTAMINE-HYDROLYZING)"/>
    <property type="match status" value="1"/>
</dbReference>
<keyword evidence="13" id="KW-1185">Reference proteome</keyword>
<dbReference type="InterPro" id="IPR006426">
    <property type="entry name" value="Asn_synth_AEB"/>
</dbReference>
<feature type="binding site" evidence="10">
    <location>
        <position position="266"/>
    </location>
    <ligand>
        <name>ATP</name>
        <dbReference type="ChEBI" id="CHEBI:30616"/>
    </ligand>
</feature>
<evidence type="ECO:0000256" key="7">
    <source>
        <dbReference type="ARBA" id="ARBA00022962"/>
    </source>
</evidence>
<dbReference type="Pfam" id="PF00733">
    <property type="entry name" value="Asn_synthase"/>
    <property type="match status" value="1"/>
</dbReference>
<dbReference type="PANTHER" id="PTHR43284:SF1">
    <property type="entry name" value="ASPARAGINE SYNTHETASE"/>
    <property type="match status" value="1"/>
</dbReference>
<reference evidence="13" key="1">
    <citation type="submission" date="2016-10" db="EMBL/GenBank/DDBJ databases">
        <authorList>
            <person name="Varghese N."/>
            <person name="Submissions S."/>
        </authorList>
    </citation>
    <scope>NUCLEOTIDE SEQUENCE [LARGE SCALE GENOMIC DNA]</scope>
    <source>
        <strain evidence="13">DSM 45419</strain>
    </source>
</reference>
<dbReference type="SUPFAM" id="SSF52402">
    <property type="entry name" value="Adenine nucleotide alpha hydrolases-like"/>
    <property type="match status" value="1"/>
</dbReference>
<dbReference type="GO" id="GO:0004066">
    <property type="term" value="F:asparagine synthase (glutamine-hydrolyzing) activity"/>
    <property type="evidence" value="ECO:0007669"/>
    <property type="project" value="UniProtKB-EC"/>
</dbReference>
<dbReference type="InterPro" id="IPR001962">
    <property type="entry name" value="Asn_synthase"/>
</dbReference>
<evidence type="ECO:0000256" key="3">
    <source>
        <dbReference type="ARBA" id="ARBA00012737"/>
    </source>
</evidence>
<dbReference type="PIRSF" id="PIRSF001589">
    <property type="entry name" value="Asn_synthetase_glu-h"/>
    <property type="match status" value="1"/>
</dbReference>
<evidence type="ECO:0000313" key="12">
    <source>
        <dbReference type="EMBL" id="SDN26303.1"/>
    </source>
</evidence>
<dbReference type="Proteomes" id="UP000198680">
    <property type="component" value="Unassembled WGS sequence"/>
</dbReference>
<dbReference type="EMBL" id="FNHE01000015">
    <property type="protein sequence ID" value="SDN26303.1"/>
    <property type="molecule type" value="Genomic_DNA"/>
</dbReference>
<dbReference type="InterPro" id="IPR029055">
    <property type="entry name" value="Ntn_hydrolases_N"/>
</dbReference>
<evidence type="ECO:0000256" key="4">
    <source>
        <dbReference type="ARBA" id="ARBA00022741"/>
    </source>
</evidence>
<dbReference type="EC" id="6.3.5.4" evidence="3"/>
<dbReference type="CDD" id="cd00712">
    <property type="entry name" value="AsnB"/>
    <property type="match status" value="1"/>
</dbReference>
<evidence type="ECO:0000256" key="9">
    <source>
        <dbReference type="PIRSR" id="PIRSR001589-1"/>
    </source>
</evidence>
<evidence type="ECO:0000256" key="2">
    <source>
        <dbReference type="ARBA" id="ARBA00005752"/>
    </source>
</evidence>
<keyword evidence="7 9" id="KW-0315">Glutamine amidotransferase</keyword>
<protein>
    <recommendedName>
        <fullName evidence="3">asparagine synthase (glutamine-hydrolyzing)</fullName>
        <ecNumber evidence="3">6.3.5.4</ecNumber>
    </recommendedName>
</protein>
<dbReference type="InterPro" id="IPR051786">
    <property type="entry name" value="ASN_synthetase/amidase"/>
</dbReference>
<dbReference type="CDD" id="cd01991">
    <property type="entry name" value="Asn_synthase_B_C"/>
    <property type="match status" value="1"/>
</dbReference>
<dbReference type="OrthoDB" id="9763290at2"/>
<comment type="catalytic activity">
    <reaction evidence="8">
        <text>L-aspartate + L-glutamine + ATP + H2O = L-asparagine + L-glutamate + AMP + diphosphate + H(+)</text>
        <dbReference type="Rhea" id="RHEA:12228"/>
        <dbReference type="ChEBI" id="CHEBI:15377"/>
        <dbReference type="ChEBI" id="CHEBI:15378"/>
        <dbReference type="ChEBI" id="CHEBI:29985"/>
        <dbReference type="ChEBI" id="CHEBI:29991"/>
        <dbReference type="ChEBI" id="CHEBI:30616"/>
        <dbReference type="ChEBI" id="CHEBI:33019"/>
        <dbReference type="ChEBI" id="CHEBI:58048"/>
        <dbReference type="ChEBI" id="CHEBI:58359"/>
        <dbReference type="ChEBI" id="CHEBI:456215"/>
        <dbReference type="EC" id="6.3.5.4"/>
    </reaction>
</comment>
<comment type="similarity">
    <text evidence="2">Belongs to the asparagine synthetase family.</text>
</comment>
<dbReference type="RefSeq" id="WP_091223473.1">
    <property type="nucleotide sequence ID" value="NZ_FNHE01000015.1"/>
</dbReference>
<evidence type="ECO:0000256" key="6">
    <source>
        <dbReference type="ARBA" id="ARBA00022888"/>
    </source>
</evidence>
<organism evidence="12 13">
    <name type="scientific">Geodermatophilus siccatus</name>
    <dbReference type="NCBI Taxonomy" id="1137991"/>
    <lineage>
        <taxon>Bacteria</taxon>
        <taxon>Bacillati</taxon>
        <taxon>Actinomycetota</taxon>
        <taxon>Actinomycetes</taxon>
        <taxon>Geodermatophilales</taxon>
        <taxon>Geodermatophilaceae</taxon>
        <taxon>Geodermatophilus</taxon>
    </lineage>
</organism>
<feature type="domain" description="Glutamine amidotransferase type-2" evidence="11">
    <location>
        <begin position="2"/>
        <end position="214"/>
    </location>
</feature>
<dbReference type="GO" id="GO:0006529">
    <property type="term" value="P:asparagine biosynthetic process"/>
    <property type="evidence" value="ECO:0007669"/>
    <property type="project" value="UniProtKB-KW"/>
</dbReference>
<proteinExistence type="inferred from homology"/>
<sequence length="593" mass="65266">MCGLSGEIRFDGSLADTTAVARMVECLVPRGPDGQGAWSNGRVAFGHRRLSVIDLSPAGSQPMVDNELGLTAVFNGCIYDYKELRAELEGHGYRFFSTSDTEVILKGYHHWGTAVVEHLHGMFAFVISERDTGRVVLARDRLGIKPLYLAETPGRLRFASSLPALLQAGDVDTSIDPVALHHYLTWHAVVPAPRTIVNGVRKLPPATVRVVEADGTSREHRYWEARYERDPAHANWSARDWEDAIEEALRVAVRRRLVADIPVGVLLSGGLDSSLIVGLLAQEGQTGLATYSIGFEAVGGREGDEFQYSDVIAERFGTDHHRIRVASDELAAALGHAIHAMAEPMVSHDVVAFDLLSERVSQSIRVVQSGQGADEVFAGYHWYPPLQGVDRERAVETYARAFFDRDAADMARLVADRYALDGDPSLEFVRRHMSAPHADTAVDAALRLDSEVMLVDDPVKRVDNMSMAWGLEARVPFLDHDLVELAAMCPPELKLADGGKGVLKAIGRRIIPPEVIDRPKGYFPVPAITHLEGKVLDLVRDALTGDAARERGLFRSEYVDRLLADPNGELTPLRGNKLWQLGLLELWLQAHGV</sequence>
<keyword evidence="9" id="KW-0028">Amino-acid biosynthesis</keyword>
<dbReference type="InterPro" id="IPR017535">
    <property type="entry name" value="Asparagine_synth"/>
</dbReference>
<feature type="binding site" evidence="10">
    <location>
        <position position="100"/>
    </location>
    <ligand>
        <name>L-glutamine</name>
        <dbReference type="ChEBI" id="CHEBI:58359"/>
    </ligand>
</feature>
<keyword evidence="6 9" id="KW-0061">Asparagine biosynthesis</keyword>
<dbReference type="PROSITE" id="PS51278">
    <property type="entry name" value="GATASE_TYPE_2"/>
    <property type="match status" value="1"/>
</dbReference>
<evidence type="ECO:0000256" key="10">
    <source>
        <dbReference type="PIRSR" id="PIRSR001589-2"/>
    </source>
</evidence>
<evidence type="ECO:0000256" key="5">
    <source>
        <dbReference type="ARBA" id="ARBA00022840"/>
    </source>
</evidence>
<feature type="binding site" evidence="10">
    <location>
        <position position="293"/>
    </location>
    <ligand>
        <name>ATP</name>
        <dbReference type="ChEBI" id="CHEBI:30616"/>
    </ligand>
</feature>
<evidence type="ECO:0000256" key="8">
    <source>
        <dbReference type="ARBA" id="ARBA00048741"/>
    </source>
</evidence>
<evidence type="ECO:0000259" key="11">
    <source>
        <dbReference type="PROSITE" id="PS51278"/>
    </source>
</evidence>
<evidence type="ECO:0000313" key="13">
    <source>
        <dbReference type="Proteomes" id="UP000198680"/>
    </source>
</evidence>
<keyword evidence="5 10" id="KW-0067">ATP-binding</keyword>
<dbReference type="Pfam" id="PF13537">
    <property type="entry name" value="GATase_7"/>
    <property type="match status" value="1"/>
</dbReference>
<dbReference type="AlphaFoldDB" id="A0A1H0A055"/>
<feature type="binding site" evidence="10">
    <location>
        <begin position="369"/>
        <end position="370"/>
    </location>
    <ligand>
        <name>ATP</name>
        <dbReference type="ChEBI" id="CHEBI:30616"/>
    </ligand>
</feature>
<dbReference type="Gene3D" id="3.40.50.620">
    <property type="entry name" value="HUPs"/>
    <property type="match status" value="1"/>
</dbReference>
<gene>
    <name evidence="12" type="ORF">SAMN05660642_04438</name>
</gene>
<dbReference type="NCBIfam" id="TIGR03104">
    <property type="entry name" value="trio_amidotrans"/>
    <property type="match status" value="1"/>
</dbReference>
<dbReference type="NCBIfam" id="TIGR01536">
    <property type="entry name" value="asn_synth_AEB"/>
    <property type="match status" value="1"/>
</dbReference>
<dbReference type="GO" id="GO:0005829">
    <property type="term" value="C:cytosol"/>
    <property type="evidence" value="ECO:0007669"/>
    <property type="project" value="TreeGrafter"/>
</dbReference>
<dbReference type="SUPFAM" id="SSF56235">
    <property type="entry name" value="N-terminal nucleophile aminohydrolases (Ntn hydrolases)"/>
    <property type="match status" value="1"/>
</dbReference>
<keyword evidence="4 10" id="KW-0547">Nucleotide-binding</keyword>
<accession>A0A1H0A055</accession>
<dbReference type="STRING" id="1137991.SAMN05660642_04438"/>